<evidence type="ECO:0000313" key="7">
    <source>
        <dbReference type="EMBL" id="VDP93049.1"/>
    </source>
</evidence>
<feature type="transmembrane region" description="Helical" evidence="5">
    <location>
        <begin position="176"/>
        <end position="201"/>
    </location>
</feature>
<keyword evidence="5" id="KW-0812">Transmembrane</keyword>
<name>A0A183B992_9TREM</name>
<evidence type="ECO:0000259" key="6">
    <source>
        <dbReference type="SMART" id="SM01166"/>
    </source>
</evidence>
<evidence type="ECO:0000256" key="1">
    <source>
        <dbReference type="ARBA" id="ARBA00022574"/>
    </source>
</evidence>
<sequence length="241" mass="26534">MFMRRSKFKHVFGKPLKKEQCYEDIRITKSSWDARFCAVNPKYLAIITEAAGGGAFLVLPIDRVGRVERDAPLVAGHKASVLDIQWCPHNDDLIASASEDATVKVWQIPEGGLEPKTNLTVPIADLVAHQRRVGLVVWHPTAEHVLLSAGAYLLFLKLGKCTFSTITNGIFSGTGAMTPVCFGLTSCQTGSFISVILLLVLEHCAFHIVNRCILFFSISVSFSLADHLTLNNSYWSLLTTN</sequence>
<dbReference type="PROSITE" id="PS50294">
    <property type="entry name" value="WD_REPEATS_REGION"/>
    <property type="match status" value="1"/>
</dbReference>
<dbReference type="GO" id="GO:0007015">
    <property type="term" value="P:actin filament organization"/>
    <property type="evidence" value="ECO:0007669"/>
    <property type="project" value="TreeGrafter"/>
</dbReference>
<dbReference type="InterPro" id="IPR036322">
    <property type="entry name" value="WD40_repeat_dom_sf"/>
</dbReference>
<organism evidence="9">
    <name type="scientific">Echinostoma caproni</name>
    <dbReference type="NCBI Taxonomy" id="27848"/>
    <lineage>
        <taxon>Eukaryota</taxon>
        <taxon>Metazoa</taxon>
        <taxon>Spiralia</taxon>
        <taxon>Lophotrochozoa</taxon>
        <taxon>Platyhelminthes</taxon>
        <taxon>Trematoda</taxon>
        <taxon>Digenea</taxon>
        <taxon>Plagiorchiida</taxon>
        <taxon>Echinostomata</taxon>
        <taxon>Echinostomatoidea</taxon>
        <taxon>Echinostomatidae</taxon>
        <taxon>Echinostoma</taxon>
    </lineage>
</organism>
<dbReference type="WBParaSite" id="ECPE_0001581701-mRNA-1">
    <property type="protein sequence ID" value="ECPE_0001581701-mRNA-1"/>
    <property type="gene ID" value="ECPE_0001581701"/>
</dbReference>
<keyword evidence="5" id="KW-0472">Membrane</keyword>
<evidence type="ECO:0000256" key="3">
    <source>
        <dbReference type="PROSITE-ProRule" id="PRU00221"/>
    </source>
</evidence>
<protein>
    <recommendedName>
        <fullName evidence="4">Coronin</fullName>
    </recommendedName>
</protein>
<feature type="repeat" description="WD" evidence="3">
    <location>
        <begin position="74"/>
        <end position="108"/>
    </location>
</feature>
<reference evidence="9" key="1">
    <citation type="submission" date="2016-06" db="UniProtKB">
        <authorList>
            <consortium name="WormBaseParasite"/>
        </authorList>
    </citation>
    <scope>IDENTIFICATION</scope>
</reference>
<accession>A0A183B992</accession>
<dbReference type="SMART" id="SM00320">
    <property type="entry name" value="WD40"/>
    <property type="match status" value="1"/>
</dbReference>
<dbReference type="PANTHER" id="PTHR10856:SF0">
    <property type="entry name" value="CORONIN"/>
    <property type="match status" value="1"/>
</dbReference>
<evidence type="ECO:0000256" key="4">
    <source>
        <dbReference type="RuleBase" id="RU280818"/>
    </source>
</evidence>
<evidence type="ECO:0000256" key="2">
    <source>
        <dbReference type="ARBA" id="ARBA00022737"/>
    </source>
</evidence>
<dbReference type="PANTHER" id="PTHR10856">
    <property type="entry name" value="CORONIN"/>
    <property type="match status" value="1"/>
</dbReference>
<dbReference type="InterPro" id="IPR001680">
    <property type="entry name" value="WD40_rpt"/>
</dbReference>
<gene>
    <name evidence="7" type="ORF">ECPE_LOCUS15777</name>
</gene>
<dbReference type="InterPro" id="IPR015505">
    <property type="entry name" value="Coronin"/>
</dbReference>
<reference evidence="7 8" key="2">
    <citation type="submission" date="2018-11" db="EMBL/GenBank/DDBJ databases">
        <authorList>
            <consortium name="Pathogen Informatics"/>
        </authorList>
    </citation>
    <scope>NUCLEOTIDE SEQUENCE [LARGE SCALE GENOMIC DNA]</scope>
    <source>
        <strain evidence="7 8">Egypt</strain>
    </source>
</reference>
<dbReference type="PROSITE" id="PS50082">
    <property type="entry name" value="WD_REPEATS_2"/>
    <property type="match status" value="1"/>
</dbReference>
<dbReference type="SUPFAM" id="SSF50978">
    <property type="entry name" value="WD40 repeat-like"/>
    <property type="match status" value="1"/>
</dbReference>
<feature type="transmembrane region" description="Helical" evidence="5">
    <location>
        <begin position="208"/>
        <end position="225"/>
    </location>
</feature>
<dbReference type="InterPro" id="IPR015943">
    <property type="entry name" value="WD40/YVTN_repeat-like_dom_sf"/>
</dbReference>
<keyword evidence="1 3" id="KW-0853">WD repeat</keyword>
<evidence type="ECO:0000256" key="5">
    <source>
        <dbReference type="SAM" id="Phobius"/>
    </source>
</evidence>
<evidence type="ECO:0000313" key="8">
    <source>
        <dbReference type="Proteomes" id="UP000272942"/>
    </source>
</evidence>
<feature type="domain" description="DUF1899" evidence="6">
    <location>
        <begin position="1"/>
        <end position="65"/>
    </location>
</feature>
<evidence type="ECO:0000313" key="9">
    <source>
        <dbReference type="WBParaSite" id="ECPE_0001581701-mRNA-1"/>
    </source>
</evidence>
<keyword evidence="5" id="KW-1133">Transmembrane helix</keyword>
<dbReference type="Proteomes" id="UP000272942">
    <property type="component" value="Unassembled WGS sequence"/>
</dbReference>
<dbReference type="AlphaFoldDB" id="A0A183B992"/>
<dbReference type="Gene3D" id="2.130.10.10">
    <property type="entry name" value="YVTN repeat-like/Quinoprotein amine dehydrogenase"/>
    <property type="match status" value="1"/>
</dbReference>
<dbReference type="GO" id="GO:0051015">
    <property type="term" value="F:actin filament binding"/>
    <property type="evidence" value="ECO:0007669"/>
    <property type="project" value="TreeGrafter"/>
</dbReference>
<keyword evidence="8" id="KW-1185">Reference proteome</keyword>
<dbReference type="Pfam" id="PF08953">
    <property type="entry name" value="DUF1899"/>
    <property type="match status" value="1"/>
</dbReference>
<dbReference type="InterPro" id="IPR015048">
    <property type="entry name" value="DUF1899"/>
</dbReference>
<keyword evidence="2 4" id="KW-0677">Repeat</keyword>
<feature type="transmembrane region" description="Helical" evidence="5">
    <location>
        <begin position="135"/>
        <end position="156"/>
    </location>
</feature>
<proteinExistence type="inferred from homology"/>
<dbReference type="OrthoDB" id="1850764at2759"/>
<comment type="similarity">
    <text evidence="4">Belongs to the WD repeat coronin family.</text>
</comment>
<dbReference type="Pfam" id="PF00400">
    <property type="entry name" value="WD40"/>
    <property type="match status" value="1"/>
</dbReference>
<dbReference type="EMBL" id="UZAN01061711">
    <property type="protein sequence ID" value="VDP93049.1"/>
    <property type="molecule type" value="Genomic_DNA"/>
</dbReference>
<dbReference type="SMART" id="SM01166">
    <property type="entry name" value="DUF1899"/>
    <property type="match status" value="1"/>
</dbReference>